<protein>
    <submittedName>
        <fullName evidence="1">Uncharacterized protein</fullName>
    </submittedName>
</protein>
<proteinExistence type="predicted"/>
<dbReference type="AlphaFoldDB" id="A0A3M7Q623"/>
<organism evidence="1 2">
    <name type="scientific">Brachionus plicatilis</name>
    <name type="common">Marine rotifer</name>
    <name type="synonym">Brachionus muelleri</name>
    <dbReference type="NCBI Taxonomy" id="10195"/>
    <lineage>
        <taxon>Eukaryota</taxon>
        <taxon>Metazoa</taxon>
        <taxon>Spiralia</taxon>
        <taxon>Gnathifera</taxon>
        <taxon>Rotifera</taxon>
        <taxon>Eurotatoria</taxon>
        <taxon>Monogononta</taxon>
        <taxon>Pseudotrocha</taxon>
        <taxon>Ploima</taxon>
        <taxon>Brachionidae</taxon>
        <taxon>Brachionus</taxon>
    </lineage>
</organism>
<dbReference type="Proteomes" id="UP000276133">
    <property type="component" value="Unassembled WGS sequence"/>
</dbReference>
<comment type="caution">
    <text evidence="1">The sequence shown here is derived from an EMBL/GenBank/DDBJ whole genome shotgun (WGS) entry which is preliminary data.</text>
</comment>
<dbReference type="EMBL" id="REGN01007324">
    <property type="protein sequence ID" value="RNA06652.1"/>
    <property type="molecule type" value="Genomic_DNA"/>
</dbReference>
<evidence type="ECO:0000313" key="2">
    <source>
        <dbReference type="Proteomes" id="UP000276133"/>
    </source>
</evidence>
<keyword evidence="2" id="KW-1185">Reference proteome</keyword>
<accession>A0A3M7Q623</accession>
<sequence length="64" mass="7256">MKSGSFLSQALLPLVRFKPCFRNSICSYLANLCLNFEILDSSISQLLPTPRKIFRLGELIVHKS</sequence>
<gene>
    <name evidence="1" type="ORF">BpHYR1_029200</name>
</gene>
<name>A0A3M7Q623_BRAPC</name>
<reference evidence="1 2" key="1">
    <citation type="journal article" date="2018" name="Sci. Rep.">
        <title>Genomic signatures of local adaptation to the degree of environmental predictability in rotifers.</title>
        <authorList>
            <person name="Franch-Gras L."/>
            <person name="Hahn C."/>
            <person name="Garcia-Roger E.M."/>
            <person name="Carmona M.J."/>
            <person name="Serra M."/>
            <person name="Gomez A."/>
        </authorList>
    </citation>
    <scope>NUCLEOTIDE SEQUENCE [LARGE SCALE GENOMIC DNA]</scope>
    <source>
        <strain evidence="1">HYR1</strain>
    </source>
</reference>
<evidence type="ECO:0000313" key="1">
    <source>
        <dbReference type="EMBL" id="RNA06652.1"/>
    </source>
</evidence>